<dbReference type="GO" id="GO:0005634">
    <property type="term" value="C:nucleus"/>
    <property type="evidence" value="ECO:0007669"/>
    <property type="project" value="UniProtKB-SubCell"/>
</dbReference>
<feature type="region of interest" description="Disordered" evidence="6">
    <location>
        <begin position="394"/>
        <end position="417"/>
    </location>
</feature>
<feature type="compositionally biased region" description="Polar residues" evidence="6">
    <location>
        <begin position="599"/>
        <end position="610"/>
    </location>
</feature>
<dbReference type="RefSeq" id="XP_028271591.1">
    <property type="nucleotide sequence ID" value="XM_028415790.1"/>
</dbReference>
<comment type="similarity">
    <text evidence="2">Belongs to the MTUS1 family.</text>
</comment>
<evidence type="ECO:0000256" key="6">
    <source>
        <dbReference type="SAM" id="MobiDB-lite"/>
    </source>
</evidence>
<dbReference type="GO" id="GO:0005737">
    <property type="term" value="C:cytoplasm"/>
    <property type="evidence" value="ECO:0007669"/>
    <property type="project" value="TreeGrafter"/>
</dbReference>
<feature type="compositionally biased region" description="Polar residues" evidence="6">
    <location>
        <begin position="510"/>
        <end position="529"/>
    </location>
</feature>
<evidence type="ECO:0000313" key="12">
    <source>
        <dbReference type="RefSeq" id="XP_028271594.1"/>
    </source>
</evidence>
<feature type="compositionally biased region" description="Polar residues" evidence="6">
    <location>
        <begin position="1107"/>
        <end position="1116"/>
    </location>
</feature>
<evidence type="ECO:0000313" key="10">
    <source>
        <dbReference type="RefSeq" id="XP_028271591.1"/>
    </source>
</evidence>
<dbReference type="InterPro" id="IPR051293">
    <property type="entry name" value="MTUS1/CCDC69"/>
</dbReference>
<feature type="compositionally biased region" description="Polar residues" evidence="6">
    <location>
        <begin position="488"/>
        <end position="497"/>
    </location>
</feature>
<protein>
    <submittedName>
        <fullName evidence="8 9">Microtubule-associated tumor suppressor 1 homolog</fullName>
    </submittedName>
</protein>
<evidence type="ECO:0000313" key="9">
    <source>
        <dbReference type="RefSeq" id="XP_028271590.1"/>
    </source>
</evidence>
<feature type="coiled-coil region" evidence="5">
    <location>
        <begin position="1001"/>
        <end position="1062"/>
    </location>
</feature>
<feature type="compositionally biased region" description="Polar residues" evidence="6">
    <location>
        <begin position="457"/>
        <end position="479"/>
    </location>
</feature>
<feature type="region of interest" description="Disordered" evidence="6">
    <location>
        <begin position="343"/>
        <end position="362"/>
    </location>
</feature>
<feature type="compositionally biased region" description="Low complexity" evidence="6">
    <location>
        <begin position="702"/>
        <end position="715"/>
    </location>
</feature>
<dbReference type="OrthoDB" id="10038993at2759"/>
<evidence type="ECO:0000313" key="7">
    <source>
        <dbReference type="Proteomes" id="UP000515145"/>
    </source>
</evidence>
<feature type="region of interest" description="Disordered" evidence="6">
    <location>
        <begin position="564"/>
        <end position="644"/>
    </location>
</feature>
<feature type="region of interest" description="Disordered" evidence="6">
    <location>
        <begin position="691"/>
        <end position="775"/>
    </location>
</feature>
<dbReference type="GeneID" id="114442337"/>
<comment type="subcellular location">
    <subcellularLocation>
        <location evidence="1">Nucleus</location>
    </subcellularLocation>
</comment>
<name>A0A6P7J553_9TELE</name>
<feature type="region of interest" description="Disordered" evidence="6">
    <location>
        <begin position="428"/>
        <end position="447"/>
    </location>
</feature>
<gene>
    <name evidence="8 9 10 11 12" type="primary">LOC114442337</name>
</gene>
<evidence type="ECO:0000256" key="3">
    <source>
        <dbReference type="ARBA" id="ARBA00023054"/>
    </source>
</evidence>
<feature type="compositionally biased region" description="Low complexity" evidence="6">
    <location>
        <begin position="739"/>
        <end position="753"/>
    </location>
</feature>
<feature type="region of interest" description="Disordered" evidence="6">
    <location>
        <begin position="1098"/>
        <end position="1132"/>
    </location>
</feature>
<evidence type="ECO:0000256" key="2">
    <source>
        <dbReference type="ARBA" id="ARBA00007585"/>
    </source>
</evidence>
<dbReference type="PANTHER" id="PTHR24200:SF7">
    <property type="entry name" value="MICROTUBULE-ASSOCIATED TUMOR SUPPRESSOR 1"/>
    <property type="match status" value="1"/>
</dbReference>
<dbReference type="RefSeq" id="XP_028271590.1">
    <property type="nucleotide sequence ID" value="XM_028415789.1"/>
</dbReference>
<dbReference type="RefSeq" id="XP_028271592.1">
    <property type="nucleotide sequence ID" value="XM_028415791.1"/>
</dbReference>
<keyword evidence="3 5" id="KW-0175">Coiled coil</keyword>
<sequence>MSTEHIEGTLPSAHMGLQLFPYPENCYPSMSWSPDSNSSISNVSDREASRSSDRNALDCVNERSPLDNYYNANSAATNTFNVSPVNSTNGAGLLSQMSLSGASHREYTADDCCFLSSGEMVMRGNSFFLDDQSPIVVSSLDKSCNYPPECPAVRAEFSLQAITERDTDENTGRSCLGMTEENDIATSPSRIALPSENEKGLLMTFTICERSAQCEKEPMVTSAETELLPYFSERVTPELDMTFVFTPSVMQNRVNNSNNNNNQTSTPVPVTGKKISRLLSFSESPGIGSANRPGLDPVTQKQMSVTREQCLVARQPPSAGKDDTMEVKKSDFCNVKPKLVTRSRRHVAVPGSQHKKQANVNNKCTVSRRETTITVGSPNTSGSAAVDGHCPAVSGHISSSSEHAVSSQAPGSSVQNAGCLPSFKKSFKVKGGQMDSKPTPKNGVSNKIYIKSSSALDQLRSSARTTQPQRSAESCSLTSRLPKKKRTTSASGAIQKSDTLKGHTKPGNLKGSSQNKRAVQAEETNSCTPPTEVRKPSLCAWSSKLTTAGVSRDDYKSRFQRRTLGTTPCSQSPAASSRSCIVRQQQGRSSMSKAERSAHSQQPTSASIQRTEALHRPAPSASIKPQLRGSRLPQTPARPSLIGSPRKILGLSKCLTNSSPLTGKTPVSGAAVHKPTQLKSIGLKARLISRNNTGPSLTTACTSAATTGKGASGSKVSPLKKTVSTRHGQPSSVDKNKSKFSSHQQHSQQRASQPNQRNGPLDVGPVTEGEKKDQSIQTECYSNYDAVSIILQKALAEFDDAKKKCRRPSQELNDLHGELVFSVSSSECLEKEKELHELLQAKWDESKALMQQQMNELQASHEAMKLELEGQHEQLQYVKQQHEVSLEELMKTKKDAVALSEQIQDLTAKNNALIEKLTAEENRRDELAEKTEDDSHSLYLEQELESLKAVLDIKNKQLHEQEKKLMETGQLTEKNITCDESLKKVQQENNDSHSLYLEQELESVKVVLDMKNKQLHQLEKRLMEMGQLAEKNAMLDETLKKAQQENENLKACMERQAALSRQLSTEQAALQKYLHKESQLNKRLSMENEELLWKLNNGDLSSPLKMSPTSNSFTLQSPHSSDPSSSSDLSPR</sequence>
<accession>A0A6P7J553</accession>
<feature type="compositionally biased region" description="Polar residues" evidence="6">
    <location>
        <begin position="691"/>
        <end position="701"/>
    </location>
</feature>
<proteinExistence type="inferred from homology"/>
<dbReference type="AlphaFoldDB" id="A0A6P7J553"/>
<keyword evidence="7" id="KW-1185">Reference proteome</keyword>
<dbReference type="PANTHER" id="PTHR24200">
    <property type="entry name" value="TOUCAN, ISOFORM A"/>
    <property type="match status" value="1"/>
</dbReference>
<dbReference type="Proteomes" id="UP000515145">
    <property type="component" value="Chromosome 10"/>
</dbReference>
<dbReference type="GO" id="GO:0008017">
    <property type="term" value="F:microtubule binding"/>
    <property type="evidence" value="ECO:0007669"/>
    <property type="project" value="TreeGrafter"/>
</dbReference>
<evidence type="ECO:0000313" key="8">
    <source>
        <dbReference type="RefSeq" id="XP_028271589.1"/>
    </source>
</evidence>
<evidence type="ECO:0000256" key="1">
    <source>
        <dbReference type="ARBA" id="ARBA00004123"/>
    </source>
</evidence>
<dbReference type="RefSeq" id="XP_028271594.1">
    <property type="nucleotide sequence ID" value="XM_028415793.1"/>
</dbReference>
<feature type="coiled-coil region" evidence="5">
    <location>
        <begin position="847"/>
        <end position="964"/>
    </location>
</feature>
<evidence type="ECO:0000313" key="11">
    <source>
        <dbReference type="RefSeq" id="XP_028271592.1"/>
    </source>
</evidence>
<feature type="compositionally biased region" description="Polar residues" evidence="6">
    <location>
        <begin position="564"/>
        <end position="592"/>
    </location>
</feature>
<feature type="compositionally biased region" description="Low complexity" evidence="6">
    <location>
        <begin position="1117"/>
        <end position="1132"/>
    </location>
</feature>
<evidence type="ECO:0000256" key="5">
    <source>
        <dbReference type="SAM" id="Coils"/>
    </source>
</evidence>
<feature type="region of interest" description="Disordered" evidence="6">
    <location>
        <begin position="457"/>
        <end position="534"/>
    </location>
</feature>
<organism evidence="7 10">
    <name type="scientific">Parambassis ranga</name>
    <name type="common">Indian glassy fish</name>
    <dbReference type="NCBI Taxonomy" id="210632"/>
    <lineage>
        <taxon>Eukaryota</taxon>
        <taxon>Metazoa</taxon>
        <taxon>Chordata</taxon>
        <taxon>Craniata</taxon>
        <taxon>Vertebrata</taxon>
        <taxon>Euteleostomi</taxon>
        <taxon>Actinopterygii</taxon>
        <taxon>Neopterygii</taxon>
        <taxon>Teleostei</taxon>
        <taxon>Neoteleostei</taxon>
        <taxon>Acanthomorphata</taxon>
        <taxon>Ovalentaria</taxon>
        <taxon>Ambassidae</taxon>
        <taxon>Parambassis</taxon>
    </lineage>
</organism>
<evidence type="ECO:0000256" key="4">
    <source>
        <dbReference type="ARBA" id="ARBA00023242"/>
    </source>
</evidence>
<feature type="compositionally biased region" description="Basic residues" evidence="6">
    <location>
        <begin position="343"/>
        <end position="357"/>
    </location>
</feature>
<feature type="compositionally biased region" description="Low complexity" evidence="6">
    <location>
        <begin position="394"/>
        <end position="407"/>
    </location>
</feature>
<dbReference type="CTD" id="563853"/>
<reference evidence="8 9" key="1">
    <citation type="submission" date="2025-04" db="UniProtKB">
        <authorList>
            <consortium name="RefSeq"/>
        </authorList>
    </citation>
    <scope>IDENTIFICATION</scope>
</reference>
<keyword evidence="4" id="KW-0539">Nucleus</keyword>
<dbReference type="RefSeq" id="XP_028271589.1">
    <property type="nucleotide sequence ID" value="XM_028415788.1"/>
</dbReference>